<dbReference type="GO" id="GO:0008010">
    <property type="term" value="F:structural constituent of chitin-based larval cuticle"/>
    <property type="evidence" value="ECO:0007669"/>
    <property type="project" value="TreeGrafter"/>
</dbReference>
<protein>
    <submittedName>
        <fullName evidence="6">Uncharacterized protein</fullName>
    </submittedName>
</protein>
<reference evidence="6" key="2">
    <citation type="submission" date="2020-12" db="EMBL/GenBank/DDBJ databases">
        <authorList>
            <person name="Kanost M."/>
        </authorList>
    </citation>
    <scope>NUCLEOTIDE SEQUENCE</scope>
</reference>
<organism evidence="6 7">
    <name type="scientific">Manduca sexta</name>
    <name type="common">Tobacco hawkmoth</name>
    <name type="synonym">Tobacco hornworm</name>
    <dbReference type="NCBI Taxonomy" id="7130"/>
    <lineage>
        <taxon>Eukaryota</taxon>
        <taxon>Metazoa</taxon>
        <taxon>Ecdysozoa</taxon>
        <taxon>Arthropoda</taxon>
        <taxon>Hexapoda</taxon>
        <taxon>Insecta</taxon>
        <taxon>Pterygota</taxon>
        <taxon>Neoptera</taxon>
        <taxon>Endopterygota</taxon>
        <taxon>Lepidoptera</taxon>
        <taxon>Glossata</taxon>
        <taxon>Ditrysia</taxon>
        <taxon>Bombycoidea</taxon>
        <taxon>Sphingidae</taxon>
        <taxon>Sphinginae</taxon>
        <taxon>Sphingini</taxon>
        <taxon>Manduca</taxon>
    </lineage>
</organism>
<evidence type="ECO:0000256" key="3">
    <source>
        <dbReference type="PROSITE-ProRule" id="PRU00497"/>
    </source>
</evidence>
<name>A0A921ZDK3_MANSE</name>
<feature type="signal peptide" evidence="5">
    <location>
        <begin position="1"/>
        <end position="15"/>
    </location>
</feature>
<feature type="region of interest" description="Disordered" evidence="4">
    <location>
        <begin position="151"/>
        <end position="180"/>
    </location>
</feature>
<feature type="chain" id="PRO_5038276532" evidence="5">
    <location>
        <begin position="16"/>
        <end position="180"/>
    </location>
</feature>
<feature type="compositionally biased region" description="Gly residues" evidence="4">
    <location>
        <begin position="170"/>
        <end position="180"/>
    </location>
</feature>
<evidence type="ECO:0000313" key="6">
    <source>
        <dbReference type="EMBL" id="KAG6455982.1"/>
    </source>
</evidence>
<dbReference type="GO" id="GO:0062129">
    <property type="term" value="C:chitin-based extracellular matrix"/>
    <property type="evidence" value="ECO:0007669"/>
    <property type="project" value="TreeGrafter"/>
</dbReference>
<dbReference type="Pfam" id="PF00379">
    <property type="entry name" value="Chitin_bind_4"/>
    <property type="match status" value="1"/>
</dbReference>
<keyword evidence="2 5" id="KW-0732">Signal</keyword>
<dbReference type="PANTHER" id="PTHR10380:SF173">
    <property type="entry name" value="CUTICULAR PROTEIN 47EF, ISOFORM C-RELATED"/>
    <property type="match status" value="1"/>
</dbReference>
<dbReference type="EMBL" id="JH668502">
    <property type="protein sequence ID" value="KAG6455981.1"/>
    <property type="molecule type" value="Genomic_DNA"/>
</dbReference>
<evidence type="ECO:0000256" key="1">
    <source>
        <dbReference type="ARBA" id="ARBA00022460"/>
    </source>
</evidence>
<dbReference type="AlphaFoldDB" id="A0A921ZDK3"/>
<dbReference type="PANTHER" id="PTHR10380">
    <property type="entry name" value="CUTICLE PROTEIN"/>
    <property type="match status" value="1"/>
</dbReference>
<feature type="compositionally biased region" description="Low complexity" evidence="4">
    <location>
        <begin position="87"/>
        <end position="96"/>
    </location>
</feature>
<dbReference type="InterPro" id="IPR000618">
    <property type="entry name" value="Insect_cuticle"/>
</dbReference>
<gene>
    <name evidence="6" type="ORF">O3G_MSEX009486</name>
</gene>
<feature type="region of interest" description="Disordered" evidence="4">
    <location>
        <begin position="23"/>
        <end position="101"/>
    </location>
</feature>
<reference evidence="6" key="1">
    <citation type="journal article" date="2016" name="Insect Biochem. Mol. Biol.">
        <title>Multifaceted biological insights from a draft genome sequence of the tobacco hornworm moth, Manduca sexta.</title>
        <authorList>
            <person name="Kanost M.R."/>
            <person name="Arrese E.L."/>
            <person name="Cao X."/>
            <person name="Chen Y.R."/>
            <person name="Chellapilla S."/>
            <person name="Goldsmith M.R."/>
            <person name="Grosse-Wilde E."/>
            <person name="Heckel D.G."/>
            <person name="Herndon N."/>
            <person name="Jiang H."/>
            <person name="Papanicolaou A."/>
            <person name="Qu J."/>
            <person name="Soulages J.L."/>
            <person name="Vogel H."/>
            <person name="Walters J."/>
            <person name="Waterhouse R.M."/>
            <person name="Ahn S.J."/>
            <person name="Almeida F.C."/>
            <person name="An C."/>
            <person name="Aqrawi P."/>
            <person name="Bretschneider A."/>
            <person name="Bryant W.B."/>
            <person name="Bucks S."/>
            <person name="Chao H."/>
            <person name="Chevignon G."/>
            <person name="Christen J.M."/>
            <person name="Clarke D.F."/>
            <person name="Dittmer N.T."/>
            <person name="Ferguson L.C.F."/>
            <person name="Garavelou S."/>
            <person name="Gordon K.H.J."/>
            <person name="Gunaratna R.T."/>
            <person name="Han Y."/>
            <person name="Hauser F."/>
            <person name="He Y."/>
            <person name="Heidel-Fischer H."/>
            <person name="Hirsh A."/>
            <person name="Hu Y."/>
            <person name="Jiang H."/>
            <person name="Kalra D."/>
            <person name="Klinner C."/>
            <person name="Konig C."/>
            <person name="Kovar C."/>
            <person name="Kroll A.R."/>
            <person name="Kuwar S.S."/>
            <person name="Lee S.L."/>
            <person name="Lehman R."/>
            <person name="Li K."/>
            <person name="Li Z."/>
            <person name="Liang H."/>
            <person name="Lovelace S."/>
            <person name="Lu Z."/>
            <person name="Mansfield J.H."/>
            <person name="McCulloch K.J."/>
            <person name="Mathew T."/>
            <person name="Morton B."/>
            <person name="Muzny D.M."/>
            <person name="Neunemann D."/>
            <person name="Ongeri F."/>
            <person name="Pauchet Y."/>
            <person name="Pu L.L."/>
            <person name="Pyrousis I."/>
            <person name="Rao X.J."/>
            <person name="Redding A."/>
            <person name="Roesel C."/>
            <person name="Sanchez-Gracia A."/>
            <person name="Schaack S."/>
            <person name="Shukla A."/>
            <person name="Tetreau G."/>
            <person name="Wang Y."/>
            <person name="Xiong G.H."/>
            <person name="Traut W."/>
            <person name="Walsh T.K."/>
            <person name="Worley K.C."/>
            <person name="Wu D."/>
            <person name="Wu W."/>
            <person name="Wu Y.Q."/>
            <person name="Zhang X."/>
            <person name="Zou Z."/>
            <person name="Zucker H."/>
            <person name="Briscoe A.D."/>
            <person name="Burmester T."/>
            <person name="Clem R.J."/>
            <person name="Feyereisen R."/>
            <person name="Grimmelikhuijzen C.J.P."/>
            <person name="Hamodrakas S.J."/>
            <person name="Hansson B.S."/>
            <person name="Huguet E."/>
            <person name="Jermiin L.S."/>
            <person name="Lan Q."/>
            <person name="Lehman H.K."/>
            <person name="Lorenzen M."/>
            <person name="Merzendorfer H."/>
            <person name="Michalopoulos I."/>
            <person name="Morton D.B."/>
            <person name="Muthukrishnan S."/>
            <person name="Oakeshott J.G."/>
            <person name="Palmer W."/>
            <person name="Park Y."/>
            <person name="Passarelli A.L."/>
            <person name="Rozas J."/>
            <person name="Schwartz L.M."/>
            <person name="Smith W."/>
            <person name="Southgate A."/>
            <person name="Vilcinskas A."/>
            <person name="Vogt R."/>
            <person name="Wang P."/>
            <person name="Werren J."/>
            <person name="Yu X.Q."/>
            <person name="Zhou J.J."/>
            <person name="Brown S.J."/>
            <person name="Scherer S.E."/>
            <person name="Richards S."/>
            <person name="Blissard G.W."/>
        </authorList>
    </citation>
    <scope>NUCLEOTIDE SEQUENCE</scope>
</reference>
<dbReference type="PRINTS" id="PR00947">
    <property type="entry name" value="CUTICLE"/>
</dbReference>
<evidence type="ECO:0000256" key="2">
    <source>
        <dbReference type="ARBA" id="ARBA00022729"/>
    </source>
</evidence>
<keyword evidence="1 3" id="KW-0193">Cuticle</keyword>
<evidence type="ECO:0000313" key="7">
    <source>
        <dbReference type="Proteomes" id="UP000791440"/>
    </source>
</evidence>
<dbReference type="InterPro" id="IPR050468">
    <property type="entry name" value="Cuticle_Struct_Prot"/>
</dbReference>
<evidence type="ECO:0000256" key="4">
    <source>
        <dbReference type="SAM" id="MobiDB-lite"/>
    </source>
</evidence>
<dbReference type="Proteomes" id="UP000791440">
    <property type="component" value="Unassembled WGS sequence"/>
</dbReference>
<comment type="caution">
    <text evidence="6">The sequence shown here is derived from an EMBL/GenBank/DDBJ whole genome shotgun (WGS) entry which is preliminary data.</text>
</comment>
<dbReference type="EMBL" id="JH668502">
    <property type="protein sequence ID" value="KAG6455982.1"/>
    <property type="molecule type" value="Genomic_DNA"/>
</dbReference>
<feature type="compositionally biased region" description="Basic and acidic residues" evidence="4">
    <location>
        <begin position="45"/>
        <end position="55"/>
    </location>
</feature>
<dbReference type="PROSITE" id="PS51155">
    <property type="entry name" value="CHIT_BIND_RR_2"/>
    <property type="match status" value="1"/>
</dbReference>
<sequence>MNLIIYVTIIALTSAAELPSRNYIPQDQGSGPYPGPHGGIGGDSGNRRPQQDAEKNSNVVKQEQEISDSGNYHFGFETSNGIRAEEAGGPEQAQGGYSYKGDDGQTYTLIYTSGEGGFKPQGEHLPVAPPTPEAILIALQQNERDEAAGIFDDGQYHPENNGQNRPGASAGAGTGSGYHY</sequence>
<keyword evidence="7" id="KW-1185">Reference proteome</keyword>
<proteinExistence type="predicted"/>
<accession>A0A921ZDK3</accession>
<evidence type="ECO:0000256" key="5">
    <source>
        <dbReference type="SAM" id="SignalP"/>
    </source>
</evidence>